<comment type="subcellular location">
    <subcellularLocation>
        <location evidence="1">Membrane</location>
        <topology evidence="1">Multi-pass membrane protein</topology>
    </subcellularLocation>
</comment>
<gene>
    <name evidence="7" type="ORF">PBS001_LOCUS3964</name>
</gene>
<keyword evidence="8" id="KW-1185">Reference proteome</keyword>
<keyword evidence="3 5" id="KW-1133">Transmembrane helix</keyword>
<feature type="domain" description="Sugar phosphate transporter" evidence="6">
    <location>
        <begin position="53"/>
        <end position="346"/>
    </location>
</feature>
<keyword evidence="2 5" id="KW-0812">Transmembrane</keyword>
<feature type="transmembrane region" description="Helical" evidence="5">
    <location>
        <begin position="235"/>
        <end position="255"/>
    </location>
</feature>
<evidence type="ECO:0000256" key="4">
    <source>
        <dbReference type="ARBA" id="ARBA00023136"/>
    </source>
</evidence>
<feature type="transmembrane region" description="Helical" evidence="5">
    <location>
        <begin position="331"/>
        <end position="350"/>
    </location>
</feature>
<feature type="transmembrane region" description="Helical" evidence="5">
    <location>
        <begin position="127"/>
        <end position="148"/>
    </location>
</feature>
<sequence length="394" mass="43810">MRYPIIGKVQFKLLHKVPRSATAMSDTKSEVIDKKSEIYDKKAFISLRTIESKVALCIAGWYVISLVTLWTNRYVLSKLQVDSNLLSLAQLSMSVIGGLGWEVYVVGWTVCKRGLRKMLNNGLKDMLLLASVRILTVLFGLTALKYIAVSFTQTIKSSAPFFTVLLTYFLLGQRTGWRINFSLTPIVTGLIFCSFSDNSFHVIGFVAALMSNCVDCIQNVLTKKLLNRSYSTSQLQLYSSMFAVIMQLVFIIYNWVVSPLDSILESSKTNCSVSFIALVLILDGACFFIQCALAYMLMSMVSPVTHSVANCVKRALIIVLSIYRYGDDVTLMNWCGMILVIVGVYGFNAASRIEREEAAKASVIGLSTKDPVIGHVLCDSYPNEHDSCPVRDSD</sequence>
<accession>A0ABN8CZ54</accession>
<evidence type="ECO:0000259" key="6">
    <source>
        <dbReference type="Pfam" id="PF03151"/>
    </source>
</evidence>
<dbReference type="Pfam" id="PF03151">
    <property type="entry name" value="TPT"/>
    <property type="match status" value="1"/>
</dbReference>
<feature type="transmembrane region" description="Helical" evidence="5">
    <location>
        <begin position="275"/>
        <end position="295"/>
    </location>
</feature>
<dbReference type="EMBL" id="CAKLCB010000232">
    <property type="protein sequence ID" value="CAH0517344.1"/>
    <property type="molecule type" value="Genomic_DNA"/>
</dbReference>
<proteinExistence type="predicted"/>
<protein>
    <recommendedName>
        <fullName evidence="6">Sugar phosphate transporter domain-containing protein</fullName>
    </recommendedName>
</protein>
<dbReference type="InterPro" id="IPR050186">
    <property type="entry name" value="TPT_transporter"/>
</dbReference>
<comment type="caution">
    <text evidence="7">The sequence shown here is derived from an EMBL/GenBank/DDBJ whole genome shotgun (WGS) entry which is preliminary data.</text>
</comment>
<evidence type="ECO:0000313" key="8">
    <source>
        <dbReference type="Proteomes" id="UP001158986"/>
    </source>
</evidence>
<dbReference type="PANTHER" id="PTHR11132">
    <property type="entry name" value="SOLUTE CARRIER FAMILY 35"/>
    <property type="match status" value="1"/>
</dbReference>
<evidence type="ECO:0000256" key="3">
    <source>
        <dbReference type="ARBA" id="ARBA00022989"/>
    </source>
</evidence>
<evidence type="ECO:0000256" key="5">
    <source>
        <dbReference type="SAM" id="Phobius"/>
    </source>
</evidence>
<keyword evidence="4 5" id="KW-0472">Membrane</keyword>
<evidence type="ECO:0000313" key="7">
    <source>
        <dbReference type="EMBL" id="CAH0517344.1"/>
    </source>
</evidence>
<dbReference type="InterPro" id="IPR004853">
    <property type="entry name" value="Sugar_P_trans_dom"/>
</dbReference>
<evidence type="ECO:0000256" key="2">
    <source>
        <dbReference type="ARBA" id="ARBA00022692"/>
    </source>
</evidence>
<organism evidence="7 8">
    <name type="scientific">Peronospora belbahrii</name>
    <dbReference type="NCBI Taxonomy" id="622444"/>
    <lineage>
        <taxon>Eukaryota</taxon>
        <taxon>Sar</taxon>
        <taxon>Stramenopiles</taxon>
        <taxon>Oomycota</taxon>
        <taxon>Peronosporomycetes</taxon>
        <taxon>Peronosporales</taxon>
        <taxon>Peronosporaceae</taxon>
        <taxon>Peronospora</taxon>
    </lineage>
</organism>
<dbReference type="Proteomes" id="UP001158986">
    <property type="component" value="Unassembled WGS sequence"/>
</dbReference>
<dbReference type="InterPro" id="IPR037185">
    <property type="entry name" value="EmrE-like"/>
</dbReference>
<reference evidence="7 8" key="1">
    <citation type="submission" date="2021-11" db="EMBL/GenBank/DDBJ databases">
        <authorList>
            <person name="Islam A."/>
            <person name="Islam S."/>
            <person name="Flora M.S."/>
            <person name="Rahman M."/>
            <person name="Ziaur R.M."/>
            <person name="Epstein J.H."/>
            <person name="Hassan M."/>
            <person name="Klassen M."/>
            <person name="Woodard K."/>
            <person name="Webb A."/>
            <person name="Webby R.J."/>
            <person name="El Zowalaty M.E."/>
        </authorList>
    </citation>
    <scope>NUCLEOTIDE SEQUENCE [LARGE SCALE GENOMIC DNA]</scope>
    <source>
        <strain evidence="7">Pbs1</strain>
    </source>
</reference>
<feature type="transmembrane region" description="Helical" evidence="5">
    <location>
        <begin position="54"/>
        <end position="73"/>
    </location>
</feature>
<evidence type="ECO:0000256" key="1">
    <source>
        <dbReference type="ARBA" id="ARBA00004141"/>
    </source>
</evidence>
<dbReference type="SUPFAM" id="SSF103481">
    <property type="entry name" value="Multidrug resistance efflux transporter EmrE"/>
    <property type="match status" value="1"/>
</dbReference>
<name>A0ABN8CZ54_9STRA</name>
<feature type="transmembrane region" description="Helical" evidence="5">
    <location>
        <begin position="85"/>
        <end position="106"/>
    </location>
</feature>